<feature type="transmembrane region" description="Helical" evidence="7">
    <location>
        <begin position="256"/>
        <end position="273"/>
    </location>
</feature>
<evidence type="ECO:0000256" key="3">
    <source>
        <dbReference type="ARBA" id="ARBA00022692"/>
    </source>
</evidence>
<accession>A0A9J7MA07</accession>
<dbReference type="AlphaFoldDB" id="A0A9J7MA07"/>
<dbReference type="Pfam" id="PF00001">
    <property type="entry name" value="7tm_1"/>
    <property type="match status" value="1"/>
</dbReference>
<dbReference type="SUPFAM" id="SSF81321">
    <property type="entry name" value="Family A G protein-coupled receptor-like"/>
    <property type="match status" value="1"/>
</dbReference>
<evidence type="ECO:0000256" key="6">
    <source>
        <dbReference type="SAM" id="MobiDB-lite"/>
    </source>
</evidence>
<dbReference type="PANTHER" id="PTHR22750">
    <property type="entry name" value="G-PROTEIN COUPLED RECEPTOR"/>
    <property type="match status" value="1"/>
</dbReference>
<dbReference type="GO" id="GO:0005886">
    <property type="term" value="C:plasma membrane"/>
    <property type="evidence" value="ECO:0000318"/>
    <property type="project" value="GO_Central"/>
</dbReference>
<keyword evidence="9" id="KW-1185">Reference proteome</keyword>
<dbReference type="GO" id="GO:0007189">
    <property type="term" value="P:adenylate cyclase-activating G protein-coupled receptor signaling pathway"/>
    <property type="evidence" value="ECO:0000318"/>
    <property type="project" value="GO_Central"/>
</dbReference>
<evidence type="ECO:0000256" key="2">
    <source>
        <dbReference type="ARBA" id="ARBA00022475"/>
    </source>
</evidence>
<dbReference type="PROSITE" id="PS50262">
    <property type="entry name" value="G_PROTEIN_RECEP_F1_2"/>
    <property type="match status" value="1"/>
</dbReference>
<feature type="transmembrane region" description="Helical" evidence="7">
    <location>
        <begin position="285"/>
        <end position="301"/>
    </location>
</feature>
<organism evidence="9 10">
    <name type="scientific">Branchiostoma floridae</name>
    <name type="common">Florida lancelet</name>
    <name type="synonym">Amphioxus</name>
    <dbReference type="NCBI Taxonomy" id="7739"/>
    <lineage>
        <taxon>Eukaryota</taxon>
        <taxon>Metazoa</taxon>
        <taxon>Chordata</taxon>
        <taxon>Cephalochordata</taxon>
        <taxon>Leptocardii</taxon>
        <taxon>Amphioxiformes</taxon>
        <taxon>Branchiostomatidae</taxon>
        <taxon>Branchiostoma</taxon>
    </lineage>
</organism>
<dbReference type="GeneID" id="118430512"/>
<evidence type="ECO:0000256" key="5">
    <source>
        <dbReference type="ARBA" id="ARBA00023136"/>
    </source>
</evidence>
<dbReference type="Proteomes" id="UP000001554">
    <property type="component" value="Chromosome 14"/>
</dbReference>
<comment type="subcellular location">
    <subcellularLocation>
        <location evidence="1">Cell membrane</location>
        <topology evidence="1">Multi-pass membrane protein</topology>
    </subcellularLocation>
</comment>
<reference evidence="10" key="2">
    <citation type="submission" date="2025-08" db="UniProtKB">
        <authorList>
            <consortium name="RefSeq"/>
        </authorList>
    </citation>
    <scope>IDENTIFICATION</scope>
    <source>
        <strain evidence="10">S238N-H82</strain>
        <tissue evidence="10">Testes</tissue>
    </source>
</reference>
<feature type="transmembrane region" description="Helical" evidence="7">
    <location>
        <begin position="307"/>
        <end position="324"/>
    </location>
</feature>
<keyword evidence="5 7" id="KW-0472">Membrane</keyword>
<evidence type="ECO:0000256" key="4">
    <source>
        <dbReference type="ARBA" id="ARBA00022989"/>
    </source>
</evidence>
<protein>
    <submittedName>
        <fullName evidence="10">Uncharacterized protein LOC118430512</fullName>
    </submittedName>
</protein>
<keyword evidence="3 7" id="KW-0812">Transmembrane</keyword>
<feature type="domain" description="G-protein coupled receptors family 1 profile" evidence="8">
    <location>
        <begin position="235"/>
        <end position="501"/>
    </location>
</feature>
<feature type="transmembrane region" description="Helical" evidence="7">
    <location>
        <begin position="451"/>
        <end position="476"/>
    </location>
</feature>
<sequence length="628" mass="69301">MDIQQQADAHRYYAHKSCTVIPKSSDNLSSIATSRAVPKICRDSVLQLQRFCASAAGILCFSCRDSVLQLQGFCASVAGILCFSCRDSVLQLQGFCASVVGILCFGCRDPVLQLQGFCASVAGILCFSCRDSVLQLQGFCASVAGILCFSWSQRLRMTRTSSGMFNNISEPWLPTAGTPAPEFQTLVSCYQWFSRNKTLSVAQVDEVCSLYEDIVRLGTGGDLIFWLTGLLIIIGNAAVLWGIIGTQELRTPLYFYYANLAMSDVLAGIGLLYRTAGYVGYSRNLYLFILNFVSLMTFSQIMSASALSVLSVNSYVGLMYPVFYRNHNKNGNTKRLAGLVLAGSWIGYSLLVFSPSMGWNCLQMGTLTNGNCIANCPVAFVVICVSILFLLCCNMLFTNISLFIAIRKREKRRLEQATSDQNREGGTQQNNVAQDKALQKFRKNVHKARTVMIHVVVSFACWLLAAVLVVLCVTWPDMCPSNQSSVYAATCLNSAINPVATLIRTPDLRKAIWRKLRGIYRVFVTLIRRLENRMMQQEELPGQGNAPDLQGDQVENIQDTCSAGEHSASENRGCVIQAQENIQDTCSAGEHSASENRGCAIQDNHRLAWPARPSHQEQSRNLPLGENE</sequence>
<evidence type="ECO:0000313" key="10">
    <source>
        <dbReference type="RefSeq" id="XP_035697318.1"/>
    </source>
</evidence>
<dbReference type="PRINTS" id="PR00237">
    <property type="entry name" value="GPCRRHODOPSN"/>
</dbReference>
<reference evidence="9" key="1">
    <citation type="journal article" date="2020" name="Nat. Ecol. Evol.">
        <title>Deeply conserved synteny resolves early events in vertebrate evolution.</title>
        <authorList>
            <person name="Simakov O."/>
            <person name="Marletaz F."/>
            <person name="Yue J.X."/>
            <person name="O'Connell B."/>
            <person name="Jenkins J."/>
            <person name="Brandt A."/>
            <person name="Calef R."/>
            <person name="Tung C.H."/>
            <person name="Huang T.K."/>
            <person name="Schmutz J."/>
            <person name="Satoh N."/>
            <person name="Yu J.K."/>
            <person name="Putnam N.H."/>
            <person name="Green R.E."/>
            <person name="Rokhsar D.S."/>
        </authorList>
    </citation>
    <scope>NUCLEOTIDE SEQUENCE [LARGE SCALE GENOMIC DNA]</scope>
    <source>
        <strain evidence="9">S238N-H82</strain>
    </source>
</reference>
<keyword evidence="4 7" id="KW-1133">Transmembrane helix</keyword>
<feature type="transmembrane region" description="Helical" evidence="7">
    <location>
        <begin position="378"/>
        <end position="406"/>
    </location>
</feature>
<dbReference type="OrthoDB" id="5967898at2759"/>
<dbReference type="KEGG" id="bfo:118430512"/>
<evidence type="ECO:0000259" key="8">
    <source>
        <dbReference type="PROSITE" id="PS50262"/>
    </source>
</evidence>
<dbReference type="Gene3D" id="1.20.1070.10">
    <property type="entry name" value="Rhodopsin 7-helix transmembrane proteins"/>
    <property type="match status" value="1"/>
</dbReference>
<evidence type="ECO:0000313" key="9">
    <source>
        <dbReference type="Proteomes" id="UP000001554"/>
    </source>
</evidence>
<keyword evidence="2" id="KW-1003">Cell membrane</keyword>
<evidence type="ECO:0000256" key="7">
    <source>
        <dbReference type="SAM" id="Phobius"/>
    </source>
</evidence>
<feature type="region of interest" description="Disordered" evidence="6">
    <location>
        <begin position="604"/>
        <end position="628"/>
    </location>
</feature>
<dbReference type="GO" id="GO:0004930">
    <property type="term" value="F:G protein-coupled receptor activity"/>
    <property type="evidence" value="ECO:0000318"/>
    <property type="project" value="GO_Central"/>
</dbReference>
<gene>
    <name evidence="10" type="primary">LOC118430512</name>
</gene>
<dbReference type="GO" id="GO:0005737">
    <property type="term" value="C:cytoplasm"/>
    <property type="evidence" value="ECO:0000318"/>
    <property type="project" value="GO_Central"/>
</dbReference>
<dbReference type="RefSeq" id="XP_035697318.1">
    <property type="nucleotide sequence ID" value="XM_035841425.1"/>
</dbReference>
<feature type="transmembrane region" description="Helical" evidence="7">
    <location>
        <begin position="223"/>
        <end position="244"/>
    </location>
</feature>
<dbReference type="InterPro" id="IPR017452">
    <property type="entry name" value="GPCR_Rhodpsn_7TM"/>
</dbReference>
<proteinExistence type="predicted"/>
<name>A0A9J7MA07_BRAFL</name>
<feature type="transmembrane region" description="Helical" evidence="7">
    <location>
        <begin position="336"/>
        <end position="358"/>
    </location>
</feature>
<dbReference type="InterPro" id="IPR000276">
    <property type="entry name" value="GPCR_Rhodpsn"/>
</dbReference>
<evidence type="ECO:0000256" key="1">
    <source>
        <dbReference type="ARBA" id="ARBA00004651"/>
    </source>
</evidence>